<comment type="caution">
    <text evidence="2">The sequence shown here is derived from an EMBL/GenBank/DDBJ whole genome shotgun (WGS) entry which is preliminary data.</text>
</comment>
<dbReference type="RefSeq" id="WP_021130377.1">
    <property type="nucleotide sequence ID" value="NZ_BDJI01000002.1"/>
</dbReference>
<evidence type="ECO:0000313" key="2">
    <source>
        <dbReference type="EMBL" id="CEO35946.1"/>
    </source>
</evidence>
<name>A0A9P1L2L4_PARSO</name>
<evidence type="ECO:0000313" key="3">
    <source>
        <dbReference type="Proteomes" id="UP000049685"/>
    </source>
</evidence>
<protein>
    <submittedName>
        <fullName evidence="2">CGGC domain-containing protein</fullName>
    </submittedName>
</protein>
<accession>A0A9P1L2L4</accession>
<proteinExistence type="predicted"/>
<gene>
    <name evidence="2" type="ORF">UMC4404_29111</name>
</gene>
<reference evidence="3" key="1">
    <citation type="submission" date="2015-01" db="EMBL/GenBank/DDBJ databases">
        <authorList>
            <person name="Aslett A.Martin."/>
            <person name="De Silva Nishadi"/>
        </authorList>
    </citation>
    <scope>NUCLEOTIDE SEQUENCE [LARGE SCALE GENOMIC DNA]</scope>
    <source>
        <strain evidence="3">UMC4404</strain>
    </source>
</reference>
<dbReference type="AlphaFoldDB" id="A0A9P1L2L4"/>
<dbReference type="KEGG" id="psor:RSJ16_17360"/>
<dbReference type="Proteomes" id="UP000049685">
    <property type="component" value="Unassembled WGS sequence"/>
</dbReference>
<sequence>MNIAIMACRKLSNKCSGTGCFNAYNNSQDAFECYKDEKPILKSFFYCSGCKKMIFEDEDWENKINQLKRNDVDVIHIALCAKVECRDYDKHERLLSQEGFKVIHGTHK</sequence>
<evidence type="ECO:0000259" key="1">
    <source>
        <dbReference type="SMART" id="SM01078"/>
    </source>
</evidence>
<dbReference type="InterPro" id="IPR014925">
    <property type="entry name" value="CGGC_dom"/>
</dbReference>
<dbReference type="SMART" id="SM01078">
    <property type="entry name" value="CGGC"/>
    <property type="match status" value="1"/>
</dbReference>
<dbReference type="Pfam" id="PF08821">
    <property type="entry name" value="CGGC"/>
    <property type="match status" value="1"/>
</dbReference>
<organism evidence="2 3">
    <name type="scientific">Paraclostridium sordellii</name>
    <name type="common">Clostridium sordellii</name>
    <dbReference type="NCBI Taxonomy" id="1505"/>
    <lineage>
        <taxon>Bacteria</taxon>
        <taxon>Bacillati</taxon>
        <taxon>Bacillota</taxon>
        <taxon>Clostridia</taxon>
        <taxon>Peptostreptococcales</taxon>
        <taxon>Peptostreptococcaceae</taxon>
        <taxon>Paraclostridium</taxon>
    </lineage>
</organism>
<dbReference type="EMBL" id="CDNY01000028">
    <property type="protein sequence ID" value="CEO35946.1"/>
    <property type="molecule type" value="Genomic_DNA"/>
</dbReference>
<feature type="domain" description="CGGC" evidence="1">
    <location>
        <begin position="2"/>
        <end position="107"/>
    </location>
</feature>